<keyword evidence="5" id="KW-0560">Oxidoreductase</keyword>
<evidence type="ECO:0000313" key="14">
    <source>
        <dbReference type="Proteomes" id="UP001161325"/>
    </source>
</evidence>
<dbReference type="PANTHER" id="PTHR10851">
    <property type="entry name" value="PYRIDOXINE-5-PHOSPHATE OXIDASE"/>
    <property type="match status" value="1"/>
</dbReference>
<feature type="binding site" evidence="10">
    <location>
        <position position="188"/>
    </location>
    <ligand>
        <name>FMN</name>
        <dbReference type="ChEBI" id="CHEBI:58210"/>
    </ligand>
</feature>
<comment type="pathway">
    <text evidence="7">Cofactor metabolism.</text>
</comment>
<evidence type="ECO:0000256" key="7">
    <source>
        <dbReference type="ARBA" id="ARBA00060587"/>
    </source>
</evidence>
<comment type="subunit">
    <text evidence="2">Homodimer.</text>
</comment>
<feature type="binding site" evidence="9">
    <location>
        <begin position="10"/>
        <end position="13"/>
    </location>
    <ligand>
        <name>substrate</name>
    </ligand>
</feature>
<keyword evidence="3" id="KW-0285">Flavoprotein</keyword>
<feature type="binding site" evidence="9">
    <location>
        <position position="125"/>
    </location>
    <ligand>
        <name>substrate</name>
    </ligand>
</feature>
<feature type="binding site" evidence="10">
    <location>
        <begin position="78"/>
        <end position="79"/>
    </location>
    <ligand>
        <name>FMN</name>
        <dbReference type="ChEBI" id="CHEBI:58210"/>
    </ligand>
</feature>
<feature type="binding site" evidence="9">
    <location>
        <position position="133"/>
    </location>
    <ligand>
        <name>substrate</name>
    </ligand>
</feature>
<dbReference type="HAMAP" id="MF_01629">
    <property type="entry name" value="PdxH"/>
    <property type="match status" value="1"/>
</dbReference>
<evidence type="ECO:0000256" key="9">
    <source>
        <dbReference type="PIRSR" id="PIRSR000190-1"/>
    </source>
</evidence>
<dbReference type="InterPro" id="IPR000659">
    <property type="entry name" value="Pyridox_Oxase"/>
</dbReference>
<reference evidence="13" key="1">
    <citation type="submission" date="2022-08" db="EMBL/GenBank/DDBJ databases">
        <title>Draft genome sequencing of Roseisolibacter agri AW1220.</title>
        <authorList>
            <person name="Tobiishi Y."/>
            <person name="Tonouchi A."/>
        </authorList>
    </citation>
    <scope>NUCLEOTIDE SEQUENCE</scope>
    <source>
        <strain evidence="13">AW1220</strain>
    </source>
</reference>
<feature type="binding site" evidence="9">
    <location>
        <position position="68"/>
    </location>
    <ligand>
        <name>substrate</name>
    </ligand>
</feature>
<dbReference type="GO" id="GO:0004733">
    <property type="term" value="F:pyridoxamine phosphate oxidase activity"/>
    <property type="evidence" value="ECO:0007669"/>
    <property type="project" value="UniProtKB-UniRule"/>
</dbReference>
<dbReference type="GO" id="GO:0010181">
    <property type="term" value="F:FMN binding"/>
    <property type="evidence" value="ECO:0007669"/>
    <property type="project" value="UniProtKB-UniRule"/>
</dbReference>
<dbReference type="Pfam" id="PF10590">
    <property type="entry name" value="PNP_phzG_C"/>
    <property type="match status" value="1"/>
</dbReference>
<evidence type="ECO:0000259" key="11">
    <source>
        <dbReference type="Pfam" id="PF01243"/>
    </source>
</evidence>
<dbReference type="PIRSF" id="PIRSF000190">
    <property type="entry name" value="Pyd_amn-ph_oxd"/>
    <property type="match status" value="1"/>
</dbReference>
<keyword evidence="6" id="KW-0664">Pyridoxine biosynthesis</keyword>
<evidence type="ECO:0000256" key="3">
    <source>
        <dbReference type="ARBA" id="ARBA00022630"/>
    </source>
</evidence>
<feature type="domain" description="Pyridoxine 5'-phosphate oxidase dimerisation C-terminal" evidence="12">
    <location>
        <begin position="175"/>
        <end position="215"/>
    </location>
</feature>
<evidence type="ECO:0000256" key="6">
    <source>
        <dbReference type="ARBA" id="ARBA00023096"/>
    </source>
</evidence>
<feature type="binding site" evidence="10">
    <location>
        <position position="85"/>
    </location>
    <ligand>
        <name>FMN</name>
        <dbReference type="ChEBI" id="CHEBI:58210"/>
    </ligand>
</feature>
<evidence type="ECO:0000256" key="2">
    <source>
        <dbReference type="ARBA" id="ARBA00011738"/>
    </source>
</evidence>
<comment type="caution">
    <text evidence="13">The sequence shown here is derived from an EMBL/GenBank/DDBJ whole genome shotgun (WGS) entry which is preliminary data.</text>
</comment>
<name>A0AA37Q3Q7_9BACT</name>
<dbReference type="AlphaFoldDB" id="A0AA37Q3Q7"/>
<feature type="binding site" evidence="10">
    <location>
        <begin position="142"/>
        <end position="143"/>
    </location>
    <ligand>
        <name>FMN</name>
        <dbReference type="ChEBI" id="CHEBI:58210"/>
    </ligand>
</feature>
<feature type="binding site" evidence="10">
    <location>
        <position position="107"/>
    </location>
    <ligand>
        <name>FMN</name>
        <dbReference type="ChEBI" id="CHEBI:58210"/>
    </ligand>
</feature>
<evidence type="ECO:0000256" key="8">
    <source>
        <dbReference type="NCBIfam" id="TIGR00558"/>
    </source>
</evidence>
<sequence length="215" mass="24469">MTDASIADLRRTYARAQLDERDADADPIAQFHRWFAEALDAQAMEPNAMTLATSSRDGVPDARIVLLKGVDARGFTFFTDYRSAKGRQLDANPRAALVFWWAELERQVRVTGIVARVARDESAAYFASRPRGSRLGAWTSRQSSALPDRESLERAYAETEARFAGADDVPLPEHWGGFRVEPETVEFWQGRPSRLHDRIRYRREGEGWVRERLSP</sequence>
<dbReference type="InterPro" id="IPR019740">
    <property type="entry name" value="Pyridox_Oxase_CS"/>
</dbReference>
<dbReference type="NCBIfam" id="NF004231">
    <property type="entry name" value="PRK05679.1"/>
    <property type="match status" value="1"/>
</dbReference>
<feature type="binding site" evidence="9">
    <location>
        <position position="129"/>
    </location>
    <ligand>
        <name>substrate</name>
    </ligand>
</feature>
<dbReference type="RefSeq" id="WP_284348513.1">
    <property type="nucleotide sequence ID" value="NZ_BRXS01000001.1"/>
</dbReference>
<comment type="cofactor">
    <cofactor evidence="10">
        <name>FMN</name>
        <dbReference type="ChEBI" id="CHEBI:58210"/>
    </cofactor>
    <text evidence="10">Binds 1 FMN per subunit.</text>
</comment>
<protein>
    <recommendedName>
        <fullName evidence="8">Pyridoxamine 5'-phosphate oxidase</fullName>
        <ecNumber evidence="8">1.4.3.5</ecNumber>
    </recommendedName>
</protein>
<evidence type="ECO:0000256" key="4">
    <source>
        <dbReference type="ARBA" id="ARBA00022643"/>
    </source>
</evidence>
<gene>
    <name evidence="13" type="primary">pdxH</name>
    <name evidence="13" type="ORF">rosag_05800</name>
</gene>
<evidence type="ECO:0000259" key="12">
    <source>
        <dbReference type="Pfam" id="PF10590"/>
    </source>
</evidence>
<keyword evidence="14" id="KW-1185">Reference proteome</keyword>
<comment type="similarity">
    <text evidence="1">Belongs to the pyridoxamine 5'-phosphate oxidase family.</text>
</comment>
<proteinExistence type="inferred from homology"/>
<dbReference type="EMBL" id="BRXS01000001">
    <property type="protein sequence ID" value="GLC24067.1"/>
    <property type="molecule type" value="Genomic_DNA"/>
</dbReference>
<dbReference type="NCBIfam" id="TIGR00558">
    <property type="entry name" value="pdxH"/>
    <property type="match status" value="1"/>
</dbReference>
<evidence type="ECO:0000256" key="10">
    <source>
        <dbReference type="PIRSR" id="PIRSR000190-2"/>
    </source>
</evidence>
<dbReference type="InterPro" id="IPR019576">
    <property type="entry name" value="Pyridoxamine_oxidase_dimer_C"/>
</dbReference>
<dbReference type="FunFam" id="2.30.110.10:FF:000020">
    <property type="entry name" value="PNPO isoform 11"/>
    <property type="match status" value="1"/>
</dbReference>
<dbReference type="SUPFAM" id="SSF50475">
    <property type="entry name" value="FMN-binding split barrel"/>
    <property type="match status" value="1"/>
</dbReference>
<dbReference type="PROSITE" id="PS01064">
    <property type="entry name" value="PYRIDOX_OXIDASE"/>
    <property type="match status" value="1"/>
</dbReference>
<accession>A0AA37Q3Q7</accession>
<dbReference type="Gene3D" id="2.30.110.10">
    <property type="entry name" value="Electron Transport, Fmn-binding Protein, Chain A"/>
    <property type="match status" value="1"/>
</dbReference>
<dbReference type="EC" id="1.4.3.5" evidence="8"/>
<feature type="domain" description="Pyridoxamine 5'-phosphate oxidase N-terminal" evidence="11">
    <location>
        <begin position="37"/>
        <end position="160"/>
    </location>
</feature>
<dbReference type="InterPro" id="IPR012349">
    <property type="entry name" value="Split_barrel_FMN-bd"/>
</dbReference>
<evidence type="ECO:0000256" key="5">
    <source>
        <dbReference type="ARBA" id="ARBA00023002"/>
    </source>
</evidence>
<organism evidence="13 14">
    <name type="scientific">Roseisolibacter agri</name>
    <dbReference type="NCBI Taxonomy" id="2014610"/>
    <lineage>
        <taxon>Bacteria</taxon>
        <taxon>Pseudomonadati</taxon>
        <taxon>Gemmatimonadota</taxon>
        <taxon>Gemmatimonadia</taxon>
        <taxon>Gemmatimonadales</taxon>
        <taxon>Gemmatimonadaceae</taxon>
        <taxon>Roseisolibacter</taxon>
    </lineage>
</organism>
<dbReference type="PANTHER" id="PTHR10851:SF0">
    <property type="entry name" value="PYRIDOXINE-5'-PHOSPHATE OXIDASE"/>
    <property type="match status" value="1"/>
</dbReference>
<keyword evidence="4 10" id="KW-0288">FMN</keyword>
<evidence type="ECO:0000313" key="13">
    <source>
        <dbReference type="EMBL" id="GLC24067.1"/>
    </source>
</evidence>
<dbReference type="InterPro" id="IPR011576">
    <property type="entry name" value="Pyridox_Oxase_N"/>
</dbReference>
<dbReference type="Pfam" id="PF01243">
    <property type="entry name" value="PNPOx_N"/>
    <property type="match status" value="1"/>
</dbReference>
<feature type="binding site" evidence="10">
    <location>
        <begin position="63"/>
        <end position="68"/>
    </location>
    <ligand>
        <name>FMN</name>
        <dbReference type="ChEBI" id="CHEBI:58210"/>
    </ligand>
</feature>
<dbReference type="GO" id="GO:0008615">
    <property type="term" value="P:pyridoxine biosynthetic process"/>
    <property type="evidence" value="ECO:0007669"/>
    <property type="project" value="UniProtKB-UniRule"/>
</dbReference>
<feature type="binding site" evidence="10">
    <location>
        <position position="198"/>
    </location>
    <ligand>
        <name>FMN</name>
        <dbReference type="ChEBI" id="CHEBI:58210"/>
    </ligand>
</feature>
<feature type="binding site" evidence="9">
    <location>
        <begin position="194"/>
        <end position="196"/>
    </location>
    <ligand>
        <name>substrate</name>
    </ligand>
</feature>
<dbReference type="Proteomes" id="UP001161325">
    <property type="component" value="Unassembled WGS sequence"/>
</dbReference>
<evidence type="ECO:0000256" key="1">
    <source>
        <dbReference type="ARBA" id="ARBA00007301"/>
    </source>
</evidence>